<dbReference type="NCBIfam" id="NF033543">
    <property type="entry name" value="transpos_IS256"/>
    <property type="match status" value="1"/>
</dbReference>
<dbReference type="PANTHER" id="PTHR33217:SF7">
    <property type="entry name" value="TRANSPOSASE FOR INSERTION SEQUENCE ELEMENT IS1081"/>
    <property type="match status" value="1"/>
</dbReference>
<keyword evidence="6" id="KW-0814">Transposable element</keyword>
<proteinExistence type="inferred from homology"/>
<keyword evidence="5 6" id="KW-0233">DNA recombination</keyword>
<dbReference type="InterPro" id="IPR001207">
    <property type="entry name" value="Transposase_mutator"/>
</dbReference>
<evidence type="ECO:0000256" key="2">
    <source>
        <dbReference type="ARBA" id="ARBA00010961"/>
    </source>
</evidence>
<protein>
    <recommendedName>
        <fullName evidence="6">Mutator family transposase</fullName>
    </recommendedName>
</protein>
<feature type="coiled-coil region" evidence="7">
    <location>
        <begin position="280"/>
        <end position="307"/>
    </location>
</feature>
<gene>
    <name evidence="9" type="ORF">GGQ01_002328</name>
</gene>
<feature type="compositionally biased region" description="Basic and acidic residues" evidence="8">
    <location>
        <begin position="390"/>
        <end position="405"/>
    </location>
</feature>
<evidence type="ECO:0000256" key="8">
    <source>
        <dbReference type="SAM" id="MobiDB-lite"/>
    </source>
</evidence>
<evidence type="ECO:0000256" key="1">
    <source>
        <dbReference type="ARBA" id="ARBA00002190"/>
    </source>
</evidence>
<evidence type="ECO:0000256" key="7">
    <source>
        <dbReference type="SAM" id="Coils"/>
    </source>
</evidence>
<keyword evidence="3 6" id="KW-0815">Transposition</keyword>
<feature type="region of interest" description="Disordered" evidence="8">
    <location>
        <begin position="390"/>
        <end position="415"/>
    </location>
</feature>
<comment type="function">
    <text evidence="1 6">Required for the transposition of the insertion element.</text>
</comment>
<dbReference type="Pfam" id="PF00872">
    <property type="entry name" value="Transposase_mut"/>
    <property type="match status" value="1"/>
</dbReference>
<evidence type="ECO:0000256" key="5">
    <source>
        <dbReference type="ARBA" id="ARBA00023172"/>
    </source>
</evidence>
<comment type="similarity">
    <text evidence="2 6">Belongs to the transposase mutator family.</text>
</comment>
<dbReference type="GO" id="GO:0004803">
    <property type="term" value="F:transposase activity"/>
    <property type="evidence" value="ECO:0007669"/>
    <property type="project" value="UniProtKB-UniRule"/>
</dbReference>
<comment type="caution">
    <text evidence="9">The sequence shown here is derived from an EMBL/GenBank/DDBJ whole genome shotgun (WGS) entry which is preliminary data.</text>
</comment>
<dbReference type="RefSeq" id="WP_259091010.1">
    <property type="nucleotide sequence ID" value="NZ_JANTZY010000019.1"/>
</dbReference>
<dbReference type="GO" id="GO:0006313">
    <property type="term" value="P:DNA transposition"/>
    <property type="evidence" value="ECO:0007669"/>
    <property type="project" value="UniProtKB-UniRule"/>
</dbReference>
<sequence length="415" mass="48057">MTQIEVSFDEKTLREVLLGDKGVEVLLENVLNEMMEAELTEHIGAEPSEQTSGRRGYRNGHYRRKLTTRIGTLELEVPRDRDGTFQTKLFKRYQRSEKALVLALMQMVLQGVSTRRVKEITTELCGREFSRQTVSNLTGRLSEQVQAWAERPLEEEYPFLLADAMQIDVRRQGAVRSTTAMIVVGISEEGYREILGFKIALSETGESWKELFEDLKARGLQRVELATSDAHEGLEAALRSAFPGCIWQRCQAHFRRNVLDKTPAGYRDRMHELLDQILEADSQQQAQQRLEQSAEELEEKAPAALNVLEKGLFEATAVLALPEKYRRRLRTSNMLERLIQEVRRREKVIRIFPNKDSAWRLIGALLAEKHEEWSTGRRYITMDEFYEWREEQTEESQKPADERQSESPNRTLQLA</sequence>
<dbReference type="PANTHER" id="PTHR33217">
    <property type="entry name" value="TRANSPOSASE FOR INSERTION SEQUENCE ELEMENT IS1081"/>
    <property type="match status" value="1"/>
</dbReference>
<reference evidence="9" key="1">
    <citation type="submission" date="2022-08" db="EMBL/GenBank/DDBJ databases">
        <title>Genomic Encyclopedia of Type Strains, Phase V (KMG-V): Genome sequencing to study the core and pangenomes of soil and plant-associated prokaryotes.</title>
        <authorList>
            <person name="Whitman W."/>
        </authorList>
    </citation>
    <scope>NUCLEOTIDE SEQUENCE</scope>
    <source>
        <strain evidence="9">SP3012</strain>
    </source>
</reference>
<accession>A0A9X2UNB0</accession>
<dbReference type="AlphaFoldDB" id="A0A9X2UNB0"/>
<evidence type="ECO:0000256" key="4">
    <source>
        <dbReference type="ARBA" id="ARBA00023125"/>
    </source>
</evidence>
<evidence type="ECO:0000313" key="9">
    <source>
        <dbReference type="EMBL" id="MCS4037248.1"/>
    </source>
</evidence>
<dbReference type="Proteomes" id="UP001155040">
    <property type="component" value="Unassembled WGS sequence"/>
</dbReference>
<dbReference type="EMBL" id="JANUBF010000015">
    <property type="protein sequence ID" value="MCS4037248.1"/>
    <property type="molecule type" value="Genomic_DNA"/>
</dbReference>
<evidence type="ECO:0000256" key="3">
    <source>
        <dbReference type="ARBA" id="ARBA00022578"/>
    </source>
</evidence>
<keyword evidence="7" id="KW-0175">Coiled coil</keyword>
<feature type="region of interest" description="Disordered" evidence="8">
    <location>
        <begin position="41"/>
        <end position="60"/>
    </location>
</feature>
<feature type="compositionally biased region" description="Polar residues" evidence="8">
    <location>
        <begin position="406"/>
        <end position="415"/>
    </location>
</feature>
<organism evidence="9 10">
    <name type="scientific">Salinibacter ruber</name>
    <dbReference type="NCBI Taxonomy" id="146919"/>
    <lineage>
        <taxon>Bacteria</taxon>
        <taxon>Pseudomonadati</taxon>
        <taxon>Rhodothermota</taxon>
        <taxon>Rhodothermia</taxon>
        <taxon>Rhodothermales</taxon>
        <taxon>Salinibacteraceae</taxon>
        <taxon>Salinibacter</taxon>
    </lineage>
</organism>
<dbReference type="GO" id="GO:0003677">
    <property type="term" value="F:DNA binding"/>
    <property type="evidence" value="ECO:0007669"/>
    <property type="project" value="UniProtKB-UniRule"/>
</dbReference>
<name>A0A9X2UNB0_9BACT</name>
<evidence type="ECO:0000313" key="10">
    <source>
        <dbReference type="Proteomes" id="UP001155040"/>
    </source>
</evidence>
<keyword evidence="4 6" id="KW-0238">DNA-binding</keyword>
<evidence type="ECO:0000256" key="6">
    <source>
        <dbReference type="RuleBase" id="RU365089"/>
    </source>
</evidence>